<dbReference type="RefSeq" id="WP_092495514.1">
    <property type="nucleotide sequence ID" value="NZ_FOFG01000002.1"/>
</dbReference>
<evidence type="ECO:0000256" key="3">
    <source>
        <dbReference type="ARBA" id="ARBA00023136"/>
    </source>
</evidence>
<name>A0A1H9D5V3_9HYPH</name>
<dbReference type="PANTHER" id="PTHR12815">
    <property type="entry name" value="SORTING AND ASSEMBLY MACHINERY SAMM50 PROTEIN FAMILY MEMBER"/>
    <property type="match status" value="1"/>
</dbReference>
<evidence type="ECO:0000259" key="4">
    <source>
        <dbReference type="Pfam" id="PF01103"/>
    </source>
</evidence>
<evidence type="ECO:0000313" key="7">
    <source>
        <dbReference type="Proteomes" id="UP000199647"/>
    </source>
</evidence>
<keyword evidence="7" id="KW-1185">Reference proteome</keyword>
<protein>
    <submittedName>
        <fullName evidence="6">Autotransporter secretion outer membrane protein TamA</fullName>
    </submittedName>
</protein>
<dbReference type="PANTHER" id="PTHR12815:SF42">
    <property type="entry name" value="BACTERIAL SURFACE ANTIGEN (D15) DOMAIN-CONTAINING PROTEIN"/>
    <property type="match status" value="1"/>
</dbReference>
<dbReference type="Pfam" id="PF01103">
    <property type="entry name" value="Omp85"/>
    <property type="match status" value="1"/>
</dbReference>
<dbReference type="STRING" id="1855383.SAMN05216548_102360"/>
<dbReference type="InterPro" id="IPR000184">
    <property type="entry name" value="Bac_surfAg_D15"/>
</dbReference>
<evidence type="ECO:0000259" key="5">
    <source>
        <dbReference type="Pfam" id="PF07244"/>
    </source>
</evidence>
<evidence type="ECO:0000313" key="6">
    <source>
        <dbReference type="EMBL" id="SEQ08835.1"/>
    </source>
</evidence>
<dbReference type="OrthoDB" id="9769707at2"/>
<dbReference type="Pfam" id="PF07244">
    <property type="entry name" value="POTRA"/>
    <property type="match status" value="1"/>
</dbReference>
<keyword evidence="3" id="KW-0472">Membrane</keyword>
<dbReference type="AlphaFoldDB" id="A0A1H9D5V3"/>
<reference evidence="6 7" key="1">
    <citation type="submission" date="2016-10" db="EMBL/GenBank/DDBJ databases">
        <authorList>
            <person name="de Groot N.N."/>
        </authorList>
    </citation>
    <scope>NUCLEOTIDE SEQUENCE [LARGE SCALE GENOMIC DNA]</scope>
    <source>
        <strain evidence="6 7">A52C2</strain>
    </source>
</reference>
<feature type="domain" description="POTRA" evidence="5">
    <location>
        <begin position="249"/>
        <end position="321"/>
    </location>
</feature>
<organism evidence="6 7">
    <name type="scientific">Faunimonas pinastri</name>
    <dbReference type="NCBI Taxonomy" id="1855383"/>
    <lineage>
        <taxon>Bacteria</taxon>
        <taxon>Pseudomonadati</taxon>
        <taxon>Pseudomonadota</taxon>
        <taxon>Alphaproteobacteria</taxon>
        <taxon>Hyphomicrobiales</taxon>
        <taxon>Afifellaceae</taxon>
        <taxon>Faunimonas</taxon>
    </lineage>
</organism>
<evidence type="ECO:0000256" key="1">
    <source>
        <dbReference type="ARBA" id="ARBA00004370"/>
    </source>
</evidence>
<dbReference type="Gene3D" id="3.10.20.310">
    <property type="entry name" value="membrane protein fhac"/>
    <property type="match status" value="1"/>
</dbReference>
<comment type="subcellular location">
    <subcellularLocation>
        <location evidence="1">Membrane</location>
    </subcellularLocation>
</comment>
<dbReference type="Gene3D" id="2.40.160.50">
    <property type="entry name" value="membrane protein fhac: a member of the omp85/tpsb transporter family"/>
    <property type="match status" value="1"/>
</dbReference>
<evidence type="ECO:0000256" key="2">
    <source>
        <dbReference type="ARBA" id="ARBA00022452"/>
    </source>
</evidence>
<accession>A0A1H9D5V3</accession>
<feature type="domain" description="Bacterial surface antigen (D15)" evidence="4">
    <location>
        <begin position="348"/>
        <end position="661"/>
    </location>
</feature>
<dbReference type="InterPro" id="IPR010827">
    <property type="entry name" value="BamA/TamA_POTRA"/>
</dbReference>
<dbReference type="GO" id="GO:0019867">
    <property type="term" value="C:outer membrane"/>
    <property type="evidence" value="ECO:0007669"/>
    <property type="project" value="InterPro"/>
</dbReference>
<keyword evidence="2" id="KW-1134">Transmembrane beta strand</keyword>
<keyword evidence="2" id="KW-0812">Transmembrane</keyword>
<dbReference type="EMBL" id="FOFG01000002">
    <property type="protein sequence ID" value="SEQ08835.1"/>
    <property type="molecule type" value="Genomic_DNA"/>
</dbReference>
<sequence length="661" mass="71350">MSSASPGPRHRARHRNWQRAACVTLALAVTVPLAPAEAFTLFGHTFFGKNPNDPANAPDAQPYKIDFNLEGQQNKRLKRVLQSASNLFTQRRRPPAAAAGLIARAKGDYGRILAALYTQGYYGGTIRILVDGRDPATIAPDSTLPKPSQVTVSVDPGPLFQYGTVQFDGLPAPIPMKDKKAELDLRDAKIQHGAVARSGEILTAEKKVIDVWRQRGYPKARVADRKVVADHATNQVNAVVEIDHGPAAVFGPVSVTGTQRLDPAFAVRQTGLHPGDRYDPDDLARAKKRLQRLDTLSSISIKEADVVRDGTLPITFNLAERKRHLVGGGVSYSTRDGADVTGYFEYRNIFGRGEKFRLDAEVGGLGADSNTRFKSSVGDIGSSFDTLDYKLSGTFTRPGTFSPDTDLVLNVTGQQEYVDTYLKRGVGGTATLKQYFTDELTGSLGVELEKERVEDALGINNYLIFGIPGQLEFDNRDVKLNPTEGFHVTGDLEPFTDLEGGTIALSSKISAATYKSLDANDRFIVAGRVALGSIVGGSNLEDIPADRRFYIGGGGSVRGYDYKSVGPRVNGDIVGGKSFWEASLELRTKITESIGIVPFFDLGNAYEDSIPDFSGGVKMGAGLGLRYNTGLGPIRLDVAVPLNPVKGDAKYGIYVGLGQAF</sequence>
<gene>
    <name evidence="6" type="ORF">SAMN05216548_102360</name>
</gene>
<dbReference type="Proteomes" id="UP000199647">
    <property type="component" value="Unassembled WGS sequence"/>
</dbReference>
<proteinExistence type="predicted"/>
<dbReference type="InterPro" id="IPR039910">
    <property type="entry name" value="D15-like"/>
</dbReference>